<dbReference type="Proteomes" id="UP000028880">
    <property type="component" value="Unassembled WGS sequence"/>
</dbReference>
<evidence type="ECO:0000313" key="3">
    <source>
        <dbReference type="EMBL" id="ORX05996.1"/>
    </source>
</evidence>
<keyword evidence="4" id="KW-1185">Reference proteome</keyword>
<dbReference type="HOGENOM" id="CLU_166105_0_0_11"/>
<reference evidence="2" key="2">
    <citation type="submission" date="2014-04" db="EMBL/GenBank/DDBJ databases">
        <authorList>
            <person name="Urmite Genomes U."/>
        </authorList>
    </citation>
    <scope>NUCLEOTIDE SEQUENCE</scope>
    <source>
        <strain evidence="2">DSM 44626</strain>
    </source>
</reference>
<sequence>MVDVIRGVVEDIVGKAKEVVGTVAGRNDWITGGQAQQDKAEALRNAAKKEAQADKARAEAKVHQARQRAEQN</sequence>
<dbReference type="RefSeq" id="WP_036470605.1">
    <property type="nucleotide sequence ID" value="NZ_HG964446.1"/>
</dbReference>
<dbReference type="EMBL" id="HG964446">
    <property type="protein sequence ID" value="CDO89866.1"/>
    <property type="molecule type" value="Genomic_DNA"/>
</dbReference>
<evidence type="ECO:0000256" key="1">
    <source>
        <dbReference type="SAM" id="MobiDB-lite"/>
    </source>
</evidence>
<dbReference type="OrthoDB" id="4560576at2"/>
<dbReference type="eggNOG" id="ENOG5030HMN">
    <property type="taxonomic scope" value="Bacteria"/>
</dbReference>
<evidence type="ECO:0000313" key="2">
    <source>
        <dbReference type="EMBL" id="CDO89866.1"/>
    </source>
</evidence>
<organism evidence="2">
    <name type="scientific">Mycobacterium triplex</name>
    <dbReference type="NCBI Taxonomy" id="47839"/>
    <lineage>
        <taxon>Bacteria</taxon>
        <taxon>Bacillati</taxon>
        <taxon>Actinomycetota</taxon>
        <taxon>Actinomycetes</taxon>
        <taxon>Mycobacteriales</taxon>
        <taxon>Mycobacteriaceae</taxon>
        <taxon>Mycobacterium</taxon>
        <taxon>Mycobacterium simiae complex</taxon>
    </lineage>
</organism>
<feature type="compositionally biased region" description="Basic and acidic residues" evidence="1">
    <location>
        <begin position="38"/>
        <end position="72"/>
    </location>
</feature>
<dbReference type="AlphaFoldDB" id="A0A024K1R5"/>
<gene>
    <name evidence="3" type="ORF">AWC29_00515</name>
    <name evidence="2" type="ORF">BN973_04252</name>
</gene>
<protein>
    <submittedName>
        <fullName evidence="2">CsbD family protein</fullName>
    </submittedName>
    <submittedName>
        <fullName evidence="3">General stress protein CsbD</fullName>
    </submittedName>
</protein>
<accession>A0A024K1R5</accession>
<name>A0A024K1R5_9MYCO</name>
<proteinExistence type="predicted"/>
<reference evidence="2" key="1">
    <citation type="journal article" date="2014" name="Genome Announc.">
        <title>Draft Genome Sequence of Mycobacterium triplex DSM 44626.</title>
        <authorList>
            <person name="Sassi M."/>
            <person name="Croce O."/>
            <person name="Robert C."/>
            <person name="Raoult D."/>
            <person name="Drancourt M."/>
        </authorList>
    </citation>
    <scope>NUCLEOTIDE SEQUENCE [LARGE SCALE GENOMIC DNA]</scope>
    <source>
        <strain evidence="2">DSM 44626</strain>
    </source>
</reference>
<dbReference type="EMBL" id="LQPY01000012">
    <property type="protein sequence ID" value="ORX05996.1"/>
    <property type="molecule type" value="Genomic_DNA"/>
</dbReference>
<feature type="region of interest" description="Disordered" evidence="1">
    <location>
        <begin position="34"/>
        <end position="72"/>
    </location>
</feature>
<evidence type="ECO:0000313" key="4">
    <source>
        <dbReference type="Proteomes" id="UP000193710"/>
    </source>
</evidence>
<dbReference type="Proteomes" id="UP000193710">
    <property type="component" value="Unassembled WGS sequence"/>
</dbReference>
<reference evidence="3 4" key="3">
    <citation type="submission" date="2016-01" db="EMBL/GenBank/DDBJ databases">
        <title>The new phylogeny of the genus Mycobacterium.</title>
        <authorList>
            <person name="Tarcisio F."/>
            <person name="Conor M."/>
            <person name="Antonella G."/>
            <person name="Elisabetta G."/>
            <person name="Giulia F.S."/>
            <person name="Sara T."/>
            <person name="Anna F."/>
            <person name="Clotilde B."/>
            <person name="Roberto B."/>
            <person name="Veronica D.S."/>
            <person name="Fabio R."/>
            <person name="Monica P."/>
            <person name="Olivier J."/>
            <person name="Enrico T."/>
            <person name="Nicola S."/>
        </authorList>
    </citation>
    <scope>NUCLEOTIDE SEQUENCE [LARGE SCALE GENOMIC DNA]</scope>
    <source>
        <strain evidence="3 4">DSM 44626</strain>
    </source>
</reference>